<gene>
    <name evidence="2" type="ORF">E2C01_090200</name>
</gene>
<evidence type="ECO:0000313" key="2">
    <source>
        <dbReference type="EMBL" id="MPC95008.1"/>
    </source>
</evidence>
<feature type="region of interest" description="Disordered" evidence="1">
    <location>
        <begin position="1"/>
        <end position="50"/>
    </location>
</feature>
<dbReference type="Proteomes" id="UP000324222">
    <property type="component" value="Unassembled WGS sequence"/>
</dbReference>
<evidence type="ECO:0000256" key="1">
    <source>
        <dbReference type="SAM" id="MobiDB-lite"/>
    </source>
</evidence>
<dbReference type="AlphaFoldDB" id="A0A5B7JPI4"/>
<accession>A0A5B7JPI4</accession>
<sequence length="76" mass="8823">MQTVKPSFNPMSCSSIDVNQKPHRYNEQRSKKTELAKLTRLPAADTKPERLNERYELRGQLVVRAREEGGRPRTKV</sequence>
<evidence type="ECO:0000313" key="3">
    <source>
        <dbReference type="Proteomes" id="UP000324222"/>
    </source>
</evidence>
<keyword evidence="3" id="KW-1185">Reference proteome</keyword>
<feature type="compositionally biased region" description="Basic and acidic residues" evidence="1">
    <location>
        <begin position="24"/>
        <end position="37"/>
    </location>
</feature>
<proteinExistence type="predicted"/>
<reference evidence="2 3" key="1">
    <citation type="submission" date="2019-05" db="EMBL/GenBank/DDBJ databases">
        <title>Another draft genome of Portunus trituberculatus and its Hox gene families provides insights of decapod evolution.</title>
        <authorList>
            <person name="Jeong J.-H."/>
            <person name="Song I."/>
            <person name="Kim S."/>
            <person name="Choi T."/>
            <person name="Kim D."/>
            <person name="Ryu S."/>
            <person name="Kim W."/>
        </authorList>
    </citation>
    <scope>NUCLEOTIDE SEQUENCE [LARGE SCALE GENOMIC DNA]</scope>
    <source>
        <tissue evidence="2">Muscle</tissue>
    </source>
</reference>
<organism evidence="2 3">
    <name type="scientific">Portunus trituberculatus</name>
    <name type="common">Swimming crab</name>
    <name type="synonym">Neptunus trituberculatus</name>
    <dbReference type="NCBI Taxonomy" id="210409"/>
    <lineage>
        <taxon>Eukaryota</taxon>
        <taxon>Metazoa</taxon>
        <taxon>Ecdysozoa</taxon>
        <taxon>Arthropoda</taxon>
        <taxon>Crustacea</taxon>
        <taxon>Multicrustacea</taxon>
        <taxon>Malacostraca</taxon>
        <taxon>Eumalacostraca</taxon>
        <taxon>Eucarida</taxon>
        <taxon>Decapoda</taxon>
        <taxon>Pleocyemata</taxon>
        <taxon>Brachyura</taxon>
        <taxon>Eubrachyura</taxon>
        <taxon>Portunoidea</taxon>
        <taxon>Portunidae</taxon>
        <taxon>Portuninae</taxon>
        <taxon>Portunus</taxon>
    </lineage>
</organism>
<protein>
    <submittedName>
        <fullName evidence="2">Uncharacterized protein</fullName>
    </submittedName>
</protein>
<name>A0A5B7JPI4_PORTR</name>
<comment type="caution">
    <text evidence="2">The sequence shown here is derived from an EMBL/GenBank/DDBJ whole genome shotgun (WGS) entry which is preliminary data.</text>
</comment>
<feature type="compositionally biased region" description="Polar residues" evidence="1">
    <location>
        <begin position="1"/>
        <end position="18"/>
    </location>
</feature>
<dbReference type="EMBL" id="VSRR010100649">
    <property type="protein sequence ID" value="MPC95008.1"/>
    <property type="molecule type" value="Genomic_DNA"/>
</dbReference>